<keyword evidence="4 5" id="KW-0472">Membrane</keyword>
<organism evidence="7 8">
    <name type="scientific">Acinetobacter courvalinii</name>
    <dbReference type="NCBI Taxonomy" id="280147"/>
    <lineage>
        <taxon>Bacteria</taxon>
        <taxon>Pseudomonadati</taxon>
        <taxon>Pseudomonadota</taxon>
        <taxon>Gammaproteobacteria</taxon>
        <taxon>Moraxellales</taxon>
        <taxon>Moraxellaceae</taxon>
        <taxon>Acinetobacter</taxon>
    </lineage>
</organism>
<dbReference type="EMBL" id="JAOEEO010000001">
    <property type="protein sequence ID" value="MDH0562984.1"/>
    <property type="molecule type" value="Genomic_DNA"/>
</dbReference>
<dbReference type="PANTHER" id="PTHR23508">
    <property type="entry name" value="CARBOXYLIC ACID TRANSPORTER PROTEIN HOMOLOG"/>
    <property type="match status" value="1"/>
</dbReference>
<name>A0AA42I5P0_9GAMM</name>
<evidence type="ECO:0000256" key="1">
    <source>
        <dbReference type="ARBA" id="ARBA00004141"/>
    </source>
</evidence>
<dbReference type="GO" id="GO:0005886">
    <property type="term" value="C:plasma membrane"/>
    <property type="evidence" value="ECO:0007669"/>
    <property type="project" value="TreeGrafter"/>
</dbReference>
<evidence type="ECO:0000256" key="5">
    <source>
        <dbReference type="SAM" id="Phobius"/>
    </source>
</evidence>
<evidence type="ECO:0000313" key="8">
    <source>
        <dbReference type="Proteomes" id="UP001159329"/>
    </source>
</evidence>
<reference evidence="7" key="1">
    <citation type="submission" date="2022-09" db="EMBL/GenBank/DDBJ databases">
        <title>Intensive care unit water sources are persistently colonized with multi-drug resistant bacteria and are the site of extensive horizontal gene transfer of antibiotic resistance genes.</title>
        <authorList>
            <person name="Diorio-Toth L."/>
        </authorList>
    </citation>
    <scope>NUCLEOTIDE SEQUENCE</scope>
    <source>
        <strain evidence="7">GD04005</strain>
    </source>
</reference>
<evidence type="ECO:0000256" key="3">
    <source>
        <dbReference type="ARBA" id="ARBA00022989"/>
    </source>
</evidence>
<comment type="subcellular location">
    <subcellularLocation>
        <location evidence="1">Membrane</location>
        <topology evidence="1">Multi-pass membrane protein</topology>
    </subcellularLocation>
</comment>
<proteinExistence type="predicted"/>
<dbReference type="Gene3D" id="1.20.1250.20">
    <property type="entry name" value="MFS general substrate transporter like domains"/>
    <property type="match status" value="2"/>
</dbReference>
<dbReference type="InterPro" id="IPR011701">
    <property type="entry name" value="MFS"/>
</dbReference>
<sequence>MFKDTHATLHSSKKAAVITLLLCFLFAIIEGFDLQSMGVAAPRMKAEMLLSSTEMGWVFSAAVLGTLPGAMLAGRLADSIGRKKVFISCILIFGLMSLLTPFTQQLNSLLLVRFLTGLGMGGALPIVITMVSEAVSEKYKATAVSAMYCGMPIGGVLTSVVALSLTADHEWRHIFYFGGIAPLLLVPVLIFFLPESKAYLNKTANSPATRPSLMTVLFAKPRILITSSLWLSFFGTLLVLALFQNWLPTLISGLGLNKAQASYIQIGFNLGGSIGILILGFMLDRLNKFLIVAGVYTGILISLIGLAYSNSAFSFTLFASGCGMFVIGCQSILYTLAAKYYPTEMRGTGVGAAVAIGRIGAFSGPLVAGYLLGTGQSEIVVIASSIPMILLAAISALILLRKPTHSTEDKNALKVVTP</sequence>
<dbReference type="Proteomes" id="UP001159329">
    <property type="component" value="Unassembled WGS sequence"/>
</dbReference>
<accession>A0AA42I5P0</accession>
<dbReference type="PROSITE" id="PS50850">
    <property type="entry name" value="MFS"/>
    <property type="match status" value="1"/>
</dbReference>
<feature type="transmembrane region" description="Helical" evidence="5">
    <location>
        <begin position="379"/>
        <end position="400"/>
    </location>
</feature>
<dbReference type="CDD" id="cd17365">
    <property type="entry name" value="MFS_PcaK_like"/>
    <property type="match status" value="1"/>
</dbReference>
<dbReference type="InterPro" id="IPR020846">
    <property type="entry name" value="MFS_dom"/>
</dbReference>
<dbReference type="RefSeq" id="WP_279694607.1">
    <property type="nucleotide sequence ID" value="NZ_JAOEEO010000001.1"/>
</dbReference>
<dbReference type="Pfam" id="PF07690">
    <property type="entry name" value="MFS_1"/>
    <property type="match status" value="1"/>
</dbReference>
<protein>
    <submittedName>
        <fullName evidence="7">3-(3-hydroxy-phenyl)propionate transporter MhpT</fullName>
    </submittedName>
</protein>
<feature type="domain" description="Major facilitator superfamily (MFS) profile" evidence="6">
    <location>
        <begin position="19"/>
        <end position="404"/>
    </location>
</feature>
<feature type="transmembrane region" description="Helical" evidence="5">
    <location>
        <begin position="289"/>
        <end position="309"/>
    </location>
</feature>
<feature type="transmembrane region" description="Helical" evidence="5">
    <location>
        <begin position="110"/>
        <end position="131"/>
    </location>
</feature>
<feature type="transmembrane region" description="Helical" evidence="5">
    <location>
        <begin position="85"/>
        <end position="104"/>
    </location>
</feature>
<feature type="transmembrane region" description="Helical" evidence="5">
    <location>
        <begin position="143"/>
        <end position="167"/>
    </location>
</feature>
<evidence type="ECO:0000256" key="2">
    <source>
        <dbReference type="ARBA" id="ARBA00022692"/>
    </source>
</evidence>
<comment type="caution">
    <text evidence="7">The sequence shown here is derived from an EMBL/GenBank/DDBJ whole genome shotgun (WGS) entry which is preliminary data.</text>
</comment>
<feature type="transmembrane region" description="Helical" evidence="5">
    <location>
        <begin position="173"/>
        <end position="193"/>
    </location>
</feature>
<dbReference type="SUPFAM" id="SSF103473">
    <property type="entry name" value="MFS general substrate transporter"/>
    <property type="match status" value="1"/>
</dbReference>
<dbReference type="PANTHER" id="PTHR23508:SF10">
    <property type="entry name" value="CARBOXYLIC ACID TRANSPORTER PROTEIN HOMOLOG"/>
    <property type="match status" value="1"/>
</dbReference>
<dbReference type="NCBIfam" id="NF008586">
    <property type="entry name" value="PRK11551.1"/>
    <property type="match status" value="1"/>
</dbReference>
<feature type="transmembrane region" description="Helical" evidence="5">
    <location>
        <begin position="349"/>
        <end position="373"/>
    </location>
</feature>
<feature type="transmembrane region" description="Helical" evidence="5">
    <location>
        <begin position="315"/>
        <end position="337"/>
    </location>
</feature>
<feature type="transmembrane region" description="Helical" evidence="5">
    <location>
        <begin position="55"/>
        <end position="73"/>
    </location>
</feature>
<evidence type="ECO:0000256" key="4">
    <source>
        <dbReference type="ARBA" id="ARBA00023136"/>
    </source>
</evidence>
<evidence type="ECO:0000313" key="7">
    <source>
        <dbReference type="EMBL" id="MDH0562984.1"/>
    </source>
</evidence>
<dbReference type="PROSITE" id="PS00216">
    <property type="entry name" value="SUGAR_TRANSPORT_1"/>
    <property type="match status" value="1"/>
</dbReference>
<dbReference type="AlphaFoldDB" id="A0AA42I5P0"/>
<keyword evidence="3 5" id="KW-1133">Transmembrane helix</keyword>
<dbReference type="InterPro" id="IPR005829">
    <property type="entry name" value="Sugar_transporter_CS"/>
</dbReference>
<dbReference type="GO" id="GO:0046943">
    <property type="term" value="F:carboxylic acid transmembrane transporter activity"/>
    <property type="evidence" value="ECO:0007669"/>
    <property type="project" value="TreeGrafter"/>
</dbReference>
<evidence type="ECO:0000259" key="6">
    <source>
        <dbReference type="PROSITE" id="PS50850"/>
    </source>
</evidence>
<gene>
    <name evidence="7" type="primary">mhpT</name>
    <name evidence="7" type="ORF">N7644_04720</name>
</gene>
<feature type="transmembrane region" description="Helical" evidence="5">
    <location>
        <begin position="223"/>
        <end position="243"/>
    </location>
</feature>
<feature type="transmembrane region" description="Helical" evidence="5">
    <location>
        <begin position="263"/>
        <end position="282"/>
    </location>
</feature>
<dbReference type="InterPro" id="IPR036259">
    <property type="entry name" value="MFS_trans_sf"/>
</dbReference>
<keyword evidence="2 5" id="KW-0812">Transmembrane</keyword>